<accession>A0ABN6H7E4</accession>
<dbReference type="PANTHER" id="PTHR32063:SF33">
    <property type="entry name" value="RND SUPERFAMILY EFFLUX PUMP PERMEASE COMPONENT"/>
    <property type="match status" value="1"/>
</dbReference>
<gene>
    <name evidence="2" type="ORF">HAHE_34990</name>
</gene>
<feature type="transmembrane region" description="Helical" evidence="1">
    <location>
        <begin position="1024"/>
        <end position="1050"/>
    </location>
</feature>
<feature type="transmembrane region" description="Helical" evidence="1">
    <location>
        <begin position="896"/>
        <end position="915"/>
    </location>
</feature>
<feature type="transmembrane region" description="Helical" evidence="1">
    <location>
        <begin position="547"/>
        <end position="567"/>
    </location>
</feature>
<feature type="transmembrane region" description="Helical" evidence="1">
    <location>
        <begin position="922"/>
        <end position="942"/>
    </location>
</feature>
<feature type="transmembrane region" description="Helical" evidence="1">
    <location>
        <begin position="993"/>
        <end position="1012"/>
    </location>
</feature>
<evidence type="ECO:0000313" key="2">
    <source>
        <dbReference type="EMBL" id="BCX49591.1"/>
    </source>
</evidence>
<dbReference type="SUPFAM" id="SSF82866">
    <property type="entry name" value="Multidrug efflux transporter AcrB transmembrane domain"/>
    <property type="match status" value="2"/>
</dbReference>
<feature type="transmembrane region" description="Helical" evidence="1">
    <location>
        <begin position="476"/>
        <end position="493"/>
    </location>
</feature>
<evidence type="ECO:0000256" key="1">
    <source>
        <dbReference type="SAM" id="Phobius"/>
    </source>
</evidence>
<name>A0ABN6H7E4_9BACT</name>
<keyword evidence="1" id="KW-1133">Transmembrane helix</keyword>
<dbReference type="EMBL" id="AP024702">
    <property type="protein sequence ID" value="BCX49591.1"/>
    <property type="molecule type" value="Genomic_DNA"/>
</dbReference>
<keyword evidence="1" id="KW-0472">Membrane</keyword>
<proteinExistence type="predicted"/>
<feature type="transmembrane region" description="Helical" evidence="1">
    <location>
        <begin position="948"/>
        <end position="972"/>
    </location>
</feature>
<feature type="transmembrane region" description="Helical" evidence="1">
    <location>
        <begin position="351"/>
        <end position="370"/>
    </location>
</feature>
<dbReference type="SUPFAM" id="SSF82714">
    <property type="entry name" value="Multidrug efflux transporter AcrB TolC docking domain, DN and DC subdomains"/>
    <property type="match status" value="2"/>
</dbReference>
<dbReference type="InterPro" id="IPR001036">
    <property type="entry name" value="Acrflvin-R"/>
</dbReference>
<dbReference type="Proteomes" id="UP001374893">
    <property type="component" value="Chromosome"/>
</dbReference>
<feature type="transmembrane region" description="Helical" evidence="1">
    <location>
        <begin position="375"/>
        <end position="394"/>
    </location>
</feature>
<feature type="transmembrane region" description="Helical" evidence="1">
    <location>
        <begin position="12"/>
        <end position="31"/>
    </location>
</feature>
<dbReference type="PRINTS" id="PR00702">
    <property type="entry name" value="ACRIFLAVINRP"/>
</dbReference>
<dbReference type="Pfam" id="PF00873">
    <property type="entry name" value="ACR_tran"/>
    <property type="match status" value="1"/>
</dbReference>
<keyword evidence="3" id="KW-1185">Reference proteome</keyword>
<dbReference type="PANTHER" id="PTHR32063">
    <property type="match status" value="1"/>
</dbReference>
<organism evidence="2 3">
    <name type="scientific">Haloferula helveola</name>
    <dbReference type="NCBI Taxonomy" id="490095"/>
    <lineage>
        <taxon>Bacteria</taxon>
        <taxon>Pseudomonadati</taxon>
        <taxon>Verrucomicrobiota</taxon>
        <taxon>Verrucomicrobiia</taxon>
        <taxon>Verrucomicrobiales</taxon>
        <taxon>Verrucomicrobiaceae</taxon>
        <taxon>Haloferula</taxon>
    </lineage>
</organism>
<dbReference type="Gene3D" id="3.30.70.1430">
    <property type="entry name" value="Multidrug efflux transporter AcrB pore domain"/>
    <property type="match status" value="2"/>
</dbReference>
<keyword evidence="1" id="KW-0812">Transmembrane</keyword>
<feature type="transmembrane region" description="Helical" evidence="1">
    <location>
        <begin position="406"/>
        <end position="428"/>
    </location>
</feature>
<feature type="transmembrane region" description="Helical" evidence="1">
    <location>
        <begin position="448"/>
        <end position="470"/>
    </location>
</feature>
<dbReference type="SUPFAM" id="SSF82693">
    <property type="entry name" value="Multidrug efflux transporter AcrB pore domain, PN1, PN2, PC1 and PC2 subdomains"/>
    <property type="match status" value="2"/>
</dbReference>
<dbReference type="Gene3D" id="1.20.1640.10">
    <property type="entry name" value="Multidrug efflux transporter AcrB transmembrane domain"/>
    <property type="match status" value="2"/>
</dbReference>
<protein>
    <submittedName>
        <fullName evidence="2">Acriflavin resistance protein</fullName>
    </submittedName>
</protein>
<reference evidence="2 3" key="1">
    <citation type="submission" date="2021-06" db="EMBL/GenBank/DDBJ databases">
        <title>Complete genome of Haloferula helveola possessing various polysaccharide degrading enzymes.</title>
        <authorList>
            <person name="Takami H."/>
            <person name="Huang C."/>
            <person name="Hamasaki K."/>
        </authorList>
    </citation>
    <scope>NUCLEOTIDE SEQUENCE [LARGE SCALE GENOMIC DNA]</scope>
    <source>
        <strain evidence="2 3">CN-1</strain>
    </source>
</reference>
<dbReference type="Gene3D" id="3.30.70.1440">
    <property type="entry name" value="Multidrug efflux transporter AcrB pore domain"/>
    <property type="match status" value="1"/>
</dbReference>
<dbReference type="Gene3D" id="3.30.2090.10">
    <property type="entry name" value="Multidrug efflux transporter AcrB TolC docking domain, DN and DC subdomains"/>
    <property type="match status" value="2"/>
</dbReference>
<dbReference type="RefSeq" id="WP_338686259.1">
    <property type="nucleotide sequence ID" value="NZ_AP024702.1"/>
</dbReference>
<dbReference type="Gene3D" id="3.30.70.1320">
    <property type="entry name" value="Multidrug efflux transporter AcrB pore domain like"/>
    <property type="match status" value="1"/>
</dbReference>
<sequence>MEAAIRWFSRNHVAGNFLMLALLLAGFSTWFKLRKEIFPELAIDAVQVQIPYPNATPVEVERGVNVPVEEAVADLVGIKKIRSTAAQNVGVVSIEVETGYDVREVLDDVKSRVDAIDNFPDEAEKPLIEEIIAKSPVMSLAVTTDGPVDEKTLNRIAEQIRDDLLVYESPKPDTVMEWLAEKLSGKAKVSQIELAGTREYELSIEVSEERLRELGLSHGQIAQAVRQTSVDLPGGSIRTEGGELLLRALGKRFTADEFRSIPVAAREDGSEILLEDVATVIDAFEDVDLSTRFDGKPAVLVNVFRVGEEDTLRLVRLIDDYVAHADQRLPTGVHIAKWNDQSSYLQGRLDLLFRNAGLGLVLVLAVLALFLRPSLAFLVALGIPVSFAGGLWLMPHVDISINMISLFSFILVLGIVVDDAIVTGENVYSRIQRGEHPREASWKGTHEVGTVVVFGVLTTMVAFTPMLGLSGVSGKIWPNIPLIVIPTLAFSLLQSKFVLPAHLSLLAPHRKEKPSNPLFRLQRTIADGLERFVKKVYKPALDTCLRWRYVTGAAFLALLLATLGFVGGGHIKFNFFPDVEGDIVSAKFELSQGVPFSASQEVSQRLEDAAVRVASQIEAETGESILRHYLTSAGTQPFLTSISPTGPPKATHLGEVTLELIPAVERTTAASKFIDMWRKEAGKIPGLVELTMSSETAGGGNAIDLSLTGSDLDRLRAATEHVKEALGEYDGVVEISDSDREGKDELRLIRVTSAGRAAGLKLEDVARQVRDAFYGNEAQRLQRGRDEVKVMIRFPQSDRRQLDALEEMKIRTAAGEEIPFRQAVEYEFGRGSSVISRTDRRRSIKITADTVGETNGGEVAASLVEKTLSGLGARYPGVSFAFEGEQKDRADSVREIGTGFIGALVIMYVLIAIPLRSYWQPLIIMSVIPFGIIGAIGGHLVMGLNLSIMSMCGLVALAGVVVNDSLVLVDYVNRHRDDRPMREAAVAAGGKRFRAIMLTSLTTFAGLIPMVLETDMQARFLIPMAVSLGFGILFATVITLFLVPSIYLMLEDVQRLVRRIRGVRPVAVEPTAEPGAASS</sequence>
<dbReference type="InterPro" id="IPR027463">
    <property type="entry name" value="AcrB_DN_DC_subdom"/>
</dbReference>
<evidence type="ECO:0000313" key="3">
    <source>
        <dbReference type="Proteomes" id="UP001374893"/>
    </source>
</evidence>